<evidence type="ECO:0000256" key="2">
    <source>
        <dbReference type="ARBA" id="ARBA00023125"/>
    </source>
</evidence>
<dbReference type="InParanoid" id="Q4UD89"/>
<evidence type="ECO:0000313" key="6">
    <source>
        <dbReference type="EMBL" id="SVP92349.1"/>
    </source>
</evidence>
<organism evidence="4 7">
    <name type="scientific">Theileria annulata</name>
    <dbReference type="NCBI Taxonomy" id="5874"/>
    <lineage>
        <taxon>Eukaryota</taxon>
        <taxon>Sar</taxon>
        <taxon>Alveolata</taxon>
        <taxon>Apicomplexa</taxon>
        <taxon>Aconoidasida</taxon>
        <taxon>Piroplasmida</taxon>
        <taxon>Theileriidae</taxon>
        <taxon>Theileria</taxon>
    </lineage>
</organism>
<dbReference type="VEuPathDB" id="PiroplasmaDB:TA11650"/>
<dbReference type="SUPFAM" id="SSF50249">
    <property type="entry name" value="Nucleic acid-binding proteins"/>
    <property type="match status" value="1"/>
</dbReference>
<dbReference type="Gene3D" id="2.40.50.140">
    <property type="entry name" value="Nucleic acid-binding proteins"/>
    <property type="match status" value="1"/>
</dbReference>
<dbReference type="EMBL" id="UIVT01000002">
    <property type="protein sequence ID" value="SVP92188.1"/>
    <property type="molecule type" value="Genomic_DNA"/>
</dbReference>
<keyword evidence="2" id="KW-0238">DNA-binding</keyword>
<evidence type="ECO:0000256" key="1">
    <source>
        <dbReference type="ARBA" id="ARBA00004123"/>
    </source>
</evidence>
<keyword evidence="3" id="KW-0539">Nucleus</keyword>
<dbReference type="GO" id="GO:0003677">
    <property type="term" value="F:DNA binding"/>
    <property type="evidence" value="ECO:0007669"/>
    <property type="project" value="UniProtKB-KW"/>
</dbReference>
<dbReference type="Gene3D" id="1.10.10.10">
    <property type="entry name" value="Winged helix-like DNA-binding domain superfamily/Winged helix DNA-binding domain"/>
    <property type="match status" value="1"/>
</dbReference>
<dbReference type="GO" id="GO:0005634">
    <property type="term" value="C:nucleus"/>
    <property type="evidence" value="ECO:0007669"/>
    <property type="project" value="UniProtKB-SubCell"/>
</dbReference>
<evidence type="ECO:0000256" key="3">
    <source>
        <dbReference type="ARBA" id="ARBA00023242"/>
    </source>
</evidence>
<dbReference type="AlphaFoldDB" id="Q4UD89"/>
<dbReference type="InterPro" id="IPR040260">
    <property type="entry name" value="RFA2-like"/>
</dbReference>
<dbReference type="PANTHER" id="PTHR13989">
    <property type="entry name" value="REPLICATION PROTEIN A-RELATED"/>
    <property type="match status" value="1"/>
</dbReference>
<accession>Q4UD89</accession>
<dbReference type="RefSeq" id="XP_952682.1">
    <property type="nucleotide sequence ID" value="XM_947589.1"/>
</dbReference>
<name>Q4UD89_THEAN</name>
<proteinExistence type="predicted"/>
<reference evidence="5" key="2">
    <citation type="submission" date="2018-07" db="EMBL/GenBank/DDBJ databases">
        <authorList>
            <person name="Quirk P.G."/>
            <person name="Krulwich T.A."/>
        </authorList>
    </citation>
    <scope>NUCLEOTIDE SEQUENCE</scope>
    <source>
        <strain evidence="5">Anand</strain>
    </source>
</reference>
<dbReference type="eggNOG" id="ENOG502SCP2">
    <property type="taxonomic scope" value="Eukaryota"/>
</dbReference>
<dbReference type="GeneID" id="3861682"/>
<dbReference type="InterPro" id="IPR012340">
    <property type="entry name" value="NA-bd_OB-fold"/>
</dbReference>
<dbReference type="EMBL" id="CR940348">
    <property type="protein sequence ID" value="CAI74950.1"/>
    <property type="molecule type" value="Genomic_DNA"/>
</dbReference>
<gene>
    <name evidence="4" type="ORF">TA11650</name>
    <name evidence="5" type="ORF">TAT_000214200</name>
    <name evidence="6" type="ORF">TAV_000214200</name>
</gene>
<keyword evidence="7" id="KW-1185">Reference proteome</keyword>
<dbReference type="PANTHER" id="PTHR13989:SF16">
    <property type="entry name" value="REPLICATION PROTEIN A2"/>
    <property type="match status" value="1"/>
</dbReference>
<sequence>MYGGLNQDSFGATWAPAEFDHLEHSDGGFFEEDLSNFITEDDINKPNTEVNLRKTFMPLKINMIYSSWKTGGVSINVYGYQLDIIKLIGYVKEAKETDQDTSFLIDDGTGTIECIHLSPGDISDWKRNYISELTRTKSAVKIYGGFNPLYSSSSPTIIIYSIKEVTSPEEIKLHNLDIDGKRNPNVMDTIGEMDSILKEFDISIPKQQPDNSLDNILSTTTDYSPTSTAKIPVNELALTKFISSMLANESRNNNYNGLHISEITRRCRQQHSFQSVQEQNIRKILKDLERDATVFQTLDSNTYASTDS</sequence>
<dbReference type="KEGG" id="tan:TA11650"/>
<dbReference type="STRING" id="5874.Q4UD89"/>
<evidence type="ECO:0000313" key="5">
    <source>
        <dbReference type="EMBL" id="SVP92188.1"/>
    </source>
</evidence>
<dbReference type="OMA" id="NMIYSSW"/>
<reference evidence="4 7" key="1">
    <citation type="journal article" date="2005" name="Science">
        <title>Genome of the host-cell transforming parasite Theileria annulata compared with T. parva.</title>
        <authorList>
            <person name="Pain A."/>
            <person name="Renauld H."/>
            <person name="Berriman M."/>
            <person name="Murphy L."/>
            <person name="Yeats C.A."/>
            <person name="Weir W."/>
            <person name="Kerhornou A."/>
            <person name="Aslett M."/>
            <person name="Bishop R."/>
            <person name="Bouchier C."/>
            <person name="Cochet M."/>
            <person name="Coulson R.M.R."/>
            <person name="Cronin A."/>
            <person name="de Villiers E.P."/>
            <person name="Fraser A."/>
            <person name="Fosker N."/>
            <person name="Gardner M."/>
            <person name="Goble A."/>
            <person name="Griffiths-Jones S."/>
            <person name="Harris D.E."/>
            <person name="Katzer F."/>
            <person name="Larke N."/>
            <person name="Lord A."/>
            <person name="Maser P."/>
            <person name="McKellar S."/>
            <person name="Mooney P."/>
            <person name="Morton F."/>
            <person name="Nene V."/>
            <person name="O'Neil S."/>
            <person name="Price C."/>
            <person name="Quail M.A."/>
            <person name="Rabbinowitsch E."/>
            <person name="Rawlings N.D."/>
            <person name="Rutter S."/>
            <person name="Saunders D."/>
            <person name="Seeger K."/>
            <person name="Shah T."/>
            <person name="Squares R."/>
            <person name="Squares S."/>
            <person name="Tivey A."/>
            <person name="Walker A.R."/>
            <person name="Woodward J."/>
            <person name="Dobbelaere D.A.E."/>
            <person name="Langsley G."/>
            <person name="Rajandream M.A."/>
            <person name="McKeever D."/>
            <person name="Shiels B."/>
            <person name="Tait A."/>
            <person name="Barrell B.G."/>
            <person name="Hall N."/>
        </authorList>
    </citation>
    <scope>NUCLEOTIDE SEQUENCE [LARGE SCALE GENOMIC DNA]</scope>
    <source>
        <strain evidence="7">Ankara</strain>
        <strain evidence="4">Ankara isolate clone C9</strain>
    </source>
</reference>
<comment type="subcellular location">
    <subcellularLocation>
        <location evidence="1">Nucleus</location>
    </subcellularLocation>
</comment>
<protein>
    <submittedName>
        <fullName evidence="4">Uncharacterized protein</fullName>
    </submittedName>
</protein>
<dbReference type="Proteomes" id="UP000001950">
    <property type="component" value="Chromosome 2"/>
</dbReference>
<dbReference type="InterPro" id="IPR036388">
    <property type="entry name" value="WH-like_DNA-bd_sf"/>
</dbReference>
<dbReference type="OrthoDB" id="25571at2759"/>
<evidence type="ECO:0000313" key="7">
    <source>
        <dbReference type="Proteomes" id="UP000001950"/>
    </source>
</evidence>
<dbReference type="EMBL" id="UIVS01000002">
    <property type="protein sequence ID" value="SVP92349.1"/>
    <property type="molecule type" value="Genomic_DNA"/>
</dbReference>
<evidence type="ECO:0000313" key="4">
    <source>
        <dbReference type="EMBL" id="CAI74950.1"/>
    </source>
</evidence>